<dbReference type="InterPro" id="IPR050736">
    <property type="entry name" value="Sensor_HK_Regulatory"/>
</dbReference>
<evidence type="ECO:0000313" key="11">
    <source>
        <dbReference type="Proteomes" id="UP000502035"/>
    </source>
</evidence>
<keyword evidence="6 10" id="KW-0418">Kinase</keyword>
<dbReference type="CDD" id="cd00082">
    <property type="entry name" value="HisKA"/>
    <property type="match status" value="1"/>
</dbReference>
<dbReference type="PRINTS" id="PR00344">
    <property type="entry name" value="BCTRLSENSOR"/>
</dbReference>
<dbReference type="InterPro" id="IPR003594">
    <property type="entry name" value="HATPase_dom"/>
</dbReference>
<keyword evidence="8" id="KW-0175">Coiled coil</keyword>
<dbReference type="SMART" id="SM00387">
    <property type="entry name" value="HATPase_c"/>
    <property type="match status" value="1"/>
</dbReference>
<dbReference type="Gene3D" id="1.10.287.130">
    <property type="match status" value="1"/>
</dbReference>
<feature type="domain" description="Histidine kinase" evidence="9">
    <location>
        <begin position="158"/>
        <end position="373"/>
    </location>
</feature>
<keyword evidence="5" id="KW-0808">Transferase</keyword>
<proteinExistence type="predicted"/>
<gene>
    <name evidence="10" type="ORF">G7071_03190</name>
</gene>
<dbReference type="GO" id="GO:0000155">
    <property type="term" value="F:phosphorelay sensor kinase activity"/>
    <property type="evidence" value="ECO:0007669"/>
    <property type="project" value="InterPro"/>
</dbReference>
<comment type="catalytic activity">
    <reaction evidence="1">
        <text>ATP + protein L-histidine = ADP + protein N-phospho-L-histidine.</text>
        <dbReference type="EC" id="2.7.13.3"/>
    </reaction>
</comment>
<dbReference type="SUPFAM" id="SSF47384">
    <property type="entry name" value="Homodimeric domain of signal transducing histidine kinase"/>
    <property type="match status" value="1"/>
</dbReference>
<dbReference type="Pfam" id="PF02518">
    <property type="entry name" value="HATPase_c"/>
    <property type="match status" value="1"/>
</dbReference>
<evidence type="ECO:0000256" key="8">
    <source>
        <dbReference type="SAM" id="Coils"/>
    </source>
</evidence>
<dbReference type="SUPFAM" id="SSF55874">
    <property type="entry name" value="ATPase domain of HSP90 chaperone/DNA topoisomerase II/histidine kinase"/>
    <property type="match status" value="1"/>
</dbReference>
<dbReference type="Gene3D" id="3.30.565.10">
    <property type="entry name" value="Histidine kinase-like ATPase, C-terminal domain"/>
    <property type="match status" value="1"/>
</dbReference>
<dbReference type="AlphaFoldDB" id="A0A6G7YCN3"/>
<dbReference type="InterPro" id="IPR003661">
    <property type="entry name" value="HisK_dim/P_dom"/>
</dbReference>
<dbReference type="Proteomes" id="UP000502035">
    <property type="component" value="Chromosome"/>
</dbReference>
<comment type="subcellular location">
    <subcellularLocation>
        <location evidence="2">Cell membrane</location>
    </subcellularLocation>
</comment>
<dbReference type="EMBL" id="CP049866">
    <property type="protein sequence ID" value="QIK74582.1"/>
    <property type="molecule type" value="Genomic_DNA"/>
</dbReference>
<feature type="coiled-coil region" evidence="8">
    <location>
        <begin position="117"/>
        <end position="151"/>
    </location>
</feature>
<organism evidence="10 11">
    <name type="scientific">Nocardioides piscis</name>
    <dbReference type="NCBI Taxonomy" id="2714938"/>
    <lineage>
        <taxon>Bacteria</taxon>
        <taxon>Bacillati</taxon>
        <taxon>Actinomycetota</taxon>
        <taxon>Actinomycetes</taxon>
        <taxon>Propionibacteriales</taxon>
        <taxon>Nocardioidaceae</taxon>
        <taxon>Nocardioides</taxon>
    </lineage>
</organism>
<evidence type="ECO:0000259" key="9">
    <source>
        <dbReference type="PROSITE" id="PS50109"/>
    </source>
</evidence>
<dbReference type="PROSITE" id="PS50109">
    <property type="entry name" value="HIS_KIN"/>
    <property type="match status" value="1"/>
</dbReference>
<name>A0A6G7YCN3_9ACTN</name>
<evidence type="ECO:0000313" key="10">
    <source>
        <dbReference type="EMBL" id="QIK74582.1"/>
    </source>
</evidence>
<dbReference type="PANTHER" id="PTHR43711:SF1">
    <property type="entry name" value="HISTIDINE KINASE 1"/>
    <property type="match status" value="1"/>
</dbReference>
<protein>
    <recommendedName>
        <fullName evidence="3">histidine kinase</fullName>
        <ecNumber evidence="3">2.7.13.3</ecNumber>
    </recommendedName>
</protein>
<evidence type="ECO:0000256" key="6">
    <source>
        <dbReference type="ARBA" id="ARBA00022777"/>
    </source>
</evidence>
<sequence>MPTTSILPPDPETVATLDGFLVGSESVAAALVGRDGVIVEANGALARLTGPASSIHDTVVPAQRGILTELVAGAGPRWHSAQAGLVRPDGDVVDCKIWAVSHHERILVLAEPLRTPAEKLNTLLLDLNDDLLKARRELADGNRRLRELDELKNKFLHASSHDLKQPLMAILGYTELLDEDDQPAQTRRMAQIIEKNARRVTSMINDLVGAAWVMTGALELQRSRVDVVALVRTAVEGIHPAAQAGSVTVTQSGIESAEAEVDCGRVLQILDNLLSNAVKYSPDGGHVSVDCALAGESLTVTVTDTGIGIPVEEQPRIFERFFRASTAVGGGMDGTGHGLANARAFSEAHGGRLTCSSEPGSGSTFTLTLPVLAD</sequence>
<dbReference type="Pfam" id="PF00512">
    <property type="entry name" value="HisKA"/>
    <property type="match status" value="1"/>
</dbReference>
<dbReference type="InterPro" id="IPR005467">
    <property type="entry name" value="His_kinase_dom"/>
</dbReference>
<reference evidence="10 11" key="1">
    <citation type="submission" date="2020-03" db="EMBL/GenBank/DDBJ databases">
        <title>Nocardioides sp. nov., isolated from fish.</title>
        <authorList>
            <person name="Hyun D.-W."/>
            <person name="Bae J.-W."/>
        </authorList>
    </citation>
    <scope>NUCLEOTIDE SEQUENCE [LARGE SCALE GENOMIC DNA]</scope>
    <source>
        <strain evidence="10 11">HDW12A</strain>
    </source>
</reference>
<evidence type="ECO:0000256" key="4">
    <source>
        <dbReference type="ARBA" id="ARBA00022553"/>
    </source>
</evidence>
<dbReference type="PANTHER" id="PTHR43711">
    <property type="entry name" value="TWO-COMPONENT HISTIDINE KINASE"/>
    <property type="match status" value="1"/>
</dbReference>
<dbReference type="InterPro" id="IPR036890">
    <property type="entry name" value="HATPase_C_sf"/>
</dbReference>
<dbReference type="FunFam" id="3.30.565.10:FF:000006">
    <property type="entry name" value="Sensor histidine kinase WalK"/>
    <property type="match status" value="1"/>
</dbReference>
<keyword evidence="4" id="KW-0597">Phosphoprotein</keyword>
<dbReference type="SMART" id="SM00388">
    <property type="entry name" value="HisKA"/>
    <property type="match status" value="1"/>
</dbReference>
<dbReference type="GO" id="GO:0005886">
    <property type="term" value="C:plasma membrane"/>
    <property type="evidence" value="ECO:0007669"/>
    <property type="project" value="UniProtKB-SubCell"/>
</dbReference>
<dbReference type="EC" id="2.7.13.3" evidence="3"/>
<dbReference type="CDD" id="cd00075">
    <property type="entry name" value="HATPase"/>
    <property type="match status" value="1"/>
</dbReference>
<keyword evidence="7" id="KW-0902">Two-component regulatory system</keyword>
<dbReference type="RefSeq" id="WP_166314828.1">
    <property type="nucleotide sequence ID" value="NZ_CP049866.1"/>
</dbReference>
<evidence type="ECO:0000256" key="1">
    <source>
        <dbReference type="ARBA" id="ARBA00000085"/>
    </source>
</evidence>
<evidence type="ECO:0000256" key="7">
    <source>
        <dbReference type="ARBA" id="ARBA00023012"/>
    </source>
</evidence>
<evidence type="ECO:0000256" key="3">
    <source>
        <dbReference type="ARBA" id="ARBA00012438"/>
    </source>
</evidence>
<dbReference type="InterPro" id="IPR036097">
    <property type="entry name" value="HisK_dim/P_sf"/>
</dbReference>
<dbReference type="InterPro" id="IPR004358">
    <property type="entry name" value="Sig_transdc_His_kin-like_C"/>
</dbReference>
<evidence type="ECO:0000256" key="2">
    <source>
        <dbReference type="ARBA" id="ARBA00004236"/>
    </source>
</evidence>
<evidence type="ECO:0000256" key="5">
    <source>
        <dbReference type="ARBA" id="ARBA00022679"/>
    </source>
</evidence>
<keyword evidence="11" id="KW-1185">Reference proteome</keyword>
<accession>A0A6G7YCN3</accession>
<dbReference type="KEGG" id="npi:G7071_03190"/>